<proteinExistence type="predicted"/>
<evidence type="ECO:0000313" key="3">
    <source>
        <dbReference type="Proteomes" id="UP000283482"/>
    </source>
</evidence>
<accession>A0A413V4D4</accession>
<evidence type="ECO:0000256" key="1">
    <source>
        <dbReference type="SAM" id="Phobius"/>
    </source>
</evidence>
<evidence type="ECO:0000313" key="2">
    <source>
        <dbReference type="EMBL" id="RHB28438.1"/>
    </source>
</evidence>
<sequence length="80" mass="9850">MLRKPHEYQFIKMMIIYKLNLFIMIIHLPTGLEFITQKDAKSYFGNHRYRRLVKENKIYFTDYNKPVANDRNRIIIQKNN</sequence>
<keyword evidence="1" id="KW-0472">Membrane</keyword>
<keyword evidence="1" id="KW-1133">Transmembrane helix</keyword>
<feature type="transmembrane region" description="Helical" evidence="1">
    <location>
        <begin position="15"/>
        <end position="35"/>
    </location>
</feature>
<name>A0A413V4D4_BACSE</name>
<dbReference type="AlphaFoldDB" id="A0A413V4D4"/>
<reference evidence="2 3" key="1">
    <citation type="submission" date="2018-08" db="EMBL/GenBank/DDBJ databases">
        <title>A genome reference for cultivated species of the human gut microbiota.</title>
        <authorList>
            <person name="Zou Y."/>
            <person name="Xue W."/>
            <person name="Luo G."/>
        </authorList>
    </citation>
    <scope>NUCLEOTIDE SEQUENCE [LARGE SCALE GENOMIC DNA]</scope>
    <source>
        <strain evidence="2 3">AM40-34</strain>
    </source>
</reference>
<gene>
    <name evidence="2" type="ORF">DW889_09430</name>
</gene>
<organism evidence="2 3">
    <name type="scientific">Bacteroides stercoris</name>
    <dbReference type="NCBI Taxonomy" id="46506"/>
    <lineage>
        <taxon>Bacteria</taxon>
        <taxon>Pseudomonadati</taxon>
        <taxon>Bacteroidota</taxon>
        <taxon>Bacteroidia</taxon>
        <taxon>Bacteroidales</taxon>
        <taxon>Bacteroidaceae</taxon>
        <taxon>Bacteroides</taxon>
    </lineage>
</organism>
<dbReference type="EMBL" id="QSGN01000021">
    <property type="protein sequence ID" value="RHB28438.1"/>
    <property type="molecule type" value="Genomic_DNA"/>
</dbReference>
<dbReference type="Proteomes" id="UP000283482">
    <property type="component" value="Unassembled WGS sequence"/>
</dbReference>
<comment type="caution">
    <text evidence="2">The sequence shown here is derived from an EMBL/GenBank/DDBJ whole genome shotgun (WGS) entry which is preliminary data.</text>
</comment>
<protein>
    <submittedName>
        <fullName evidence="2">Uncharacterized protein</fullName>
    </submittedName>
</protein>
<keyword evidence="1" id="KW-0812">Transmembrane</keyword>